<sequence length="538" mass="61781">MGFVSTLLGVIGFGFGVSVGMLIGYFFYIYPQPRGVKEPKTKQLRDMDTKSLNDFLPEIPLWIKNPDYERIDWLNKILHDMWPYLDKAICNTIRSTTKPIFDQYIGKYGIESVEFETLTLGTLPPIFQGIKVYEIQDKELVIEPVIRWAGNANIVVDLKLFHFKFSAQLIDLQLSLVPRLTLKPLVPTFPCFASINVSLMEKPKVEFGFKLLNGDLMAIPGLHHFVQDRVAKQITIMYHWPQVLEIPILEASSGATKRPVGILRVKVVRAMDLLKMDLIGKSDPYVKLKLSGERLPSKRTSIKMCNLNPEWNENFKFVVKDPQTQVLELHVFDWEKVKQHDKLGMQVVPLRLLSPHETTSFTLDLLKSLNPNDTHNRKNRGKLVVELTFDPFKEDRMSMERQSSIQNGVDGDEFASTGGMLSVTIESAQDVEGKKQTNPYVEVVLKGEKKKTLVVKKSRDPRWDEEFQFMLDEAPIEDKIHIEVMNKRRGHLFRTKESLGYVDIILSDVVNNGRINETYHLINSKNGTIHVEIKWITT</sequence>
<gene>
    <name evidence="15" type="ORF">FCM35_KLT20127</name>
</gene>
<dbReference type="EMBL" id="SWLB01000008">
    <property type="protein sequence ID" value="KAF3335620.1"/>
    <property type="molecule type" value="Genomic_DNA"/>
</dbReference>
<dbReference type="GO" id="GO:0006869">
    <property type="term" value="P:lipid transport"/>
    <property type="evidence" value="ECO:0007669"/>
    <property type="project" value="UniProtKB-KW"/>
</dbReference>
<dbReference type="InterPro" id="IPR031468">
    <property type="entry name" value="SMP_LBD"/>
</dbReference>
<feature type="domain" description="C2" evidence="13">
    <location>
        <begin position="240"/>
        <end position="363"/>
    </location>
</feature>
<dbReference type="SMART" id="SM00239">
    <property type="entry name" value="C2"/>
    <property type="match status" value="2"/>
</dbReference>
<keyword evidence="5" id="KW-0479">Metal-binding</keyword>
<keyword evidence="8 12" id="KW-1133">Transmembrane helix</keyword>
<dbReference type="PRINTS" id="PR00360">
    <property type="entry name" value="C2DOMAIN"/>
</dbReference>
<keyword evidence="7" id="KW-0106">Calcium</keyword>
<keyword evidence="9" id="KW-0445">Lipid transport</keyword>
<evidence type="ECO:0000313" key="15">
    <source>
        <dbReference type="EMBL" id="KAF3335620.1"/>
    </source>
</evidence>
<evidence type="ECO:0000256" key="7">
    <source>
        <dbReference type="ARBA" id="ARBA00022837"/>
    </source>
</evidence>
<dbReference type="Gene3D" id="2.60.40.150">
    <property type="entry name" value="C2 domain"/>
    <property type="match status" value="2"/>
</dbReference>
<dbReference type="InterPro" id="IPR045050">
    <property type="entry name" value="Synaptotagmin_plant"/>
</dbReference>
<keyword evidence="3" id="KW-0813">Transport</keyword>
<evidence type="ECO:0000256" key="2">
    <source>
        <dbReference type="ARBA" id="ARBA00006996"/>
    </source>
</evidence>
<dbReference type="CDD" id="cd00030">
    <property type="entry name" value="C2"/>
    <property type="match status" value="2"/>
</dbReference>
<evidence type="ECO:0000256" key="8">
    <source>
        <dbReference type="ARBA" id="ARBA00022989"/>
    </source>
</evidence>
<feature type="domain" description="C2" evidence="13">
    <location>
        <begin position="401"/>
        <end position="519"/>
    </location>
</feature>
<evidence type="ECO:0000256" key="3">
    <source>
        <dbReference type="ARBA" id="ARBA00022448"/>
    </source>
</evidence>
<evidence type="ECO:0000256" key="9">
    <source>
        <dbReference type="ARBA" id="ARBA00023055"/>
    </source>
</evidence>
<name>A0A833QZ07_9POAL</name>
<dbReference type="OrthoDB" id="67700at2759"/>
<evidence type="ECO:0000256" key="4">
    <source>
        <dbReference type="ARBA" id="ARBA00022692"/>
    </source>
</evidence>
<dbReference type="SUPFAM" id="SSF49562">
    <property type="entry name" value="C2 domain (Calcium/lipid-binding domain, CaLB)"/>
    <property type="match status" value="2"/>
</dbReference>
<evidence type="ECO:0000256" key="5">
    <source>
        <dbReference type="ARBA" id="ARBA00022723"/>
    </source>
</evidence>
<keyword evidence="10" id="KW-0446">Lipid-binding</keyword>
<dbReference type="GO" id="GO:0008289">
    <property type="term" value="F:lipid binding"/>
    <property type="evidence" value="ECO:0007669"/>
    <property type="project" value="UniProtKB-KW"/>
</dbReference>
<evidence type="ECO:0000256" key="11">
    <source>
        <dbReference type="ARBA" id="ARBA00023136"/>
    </source>
</evidence>
<comment type="subcellular location">
    <subcellularLocation>
        <location evidence="1">Membrane</location>
        <topology evidence="1">Single-pass membrane protein</topology>
    </subcellularLocation>
</comment>
<evidence type="ECO:0000313" key="16">
    <source>
        <dbReference type="Proteomes" id="UP000623129"/>
    </source>
</evidence>
<dbReference type="Proteomes" id="UP000623129">
    <property type="component" value="Unassembled WGS sequence"/>
</dbReference>
<dbReference type="FunFam" id="2.60.40.150:FF:000102">
    <property type="entry name" value="Synaptotagmin-2 isoform A"/>
    <property type="match status" value="1"/>
</dbReference>
<dbReference type="GO" id="GO:0016020">
    <property type="term" value="C:membrane"/>
    <property type="evidence" value="ECO:0007669"/>
    <property type="project" value="UniProtKB-SubCell"/>
</dbReference>
<evidence type="ECO:0000259" key="14">
    <source>
        <dbReference type="PROSITE" id="PS51847"/>
    </source>
</evidence>
<dbReference type="Pfam" id="PF17047">
    <property type="entry name" value="SMP_LBD"/>
    <property type="match status" value="1"/>
</dbReference>
<dbReference type="AlphaFoldDB" id="A0A833QZ07"/>
<dbReference type="InterPro" id="IPR039010">
    <property type="entry name" value="Synaptotagmin_SMP"/>
</dbReference>
<keyword evidence="16" id="KW-1185">Reference proteome</keyword>
<accession>A0A833QZ07</accession>
<protein>
    <submittedName>
        <fullName evidence="15">Synaptotagmin-3-like protein</fullName>
    </submittedName>
</protein>
<feature type="transmembrane region" description="Helical" evidence="12">
    <location>
        <begin position="6"/>
        <end position="30"/>
    </location>
</feature>
<dbReference type="GO" id="GO:0005783">
    <property type="term" value="C:endoplasmic reticulum"/>
    <property type="evidence" value="ECO:0007669"/>
    <property type="project" value="TreeGrafter"/>
</dbReference>
<keyword evidence="6" id="KW-0677">Repeat</keyword>
<dbReference type="GO" id="GO:0046872">
    <property type="term" value="F:metal ion binding"/>
    <property type="evidence" value="ECO:0007669"/>
    <property type="project" value="UniProtKB-KW"/>
</dbReference>
<evidence type="ECO:0000256" key="10">
    <source>
        <dbReference type="ARBA" id="ARBA00023121"/>
    </source>
</evidence>
<dbReference type="PANTHER" id="PTHR10774:SF217">
    <property type="entry name" value="OS06G0685300 PROTEIN"/>
    <property type="match status" value="1"/>
</dbReference>
<dbReference type="Pfam" id="PF00168">
    <property type="entry name" value="C2"/>
    <property type="match status" value="2"/>
</dbReference>
<dbReference type="PROSITE" id="PS50004">
    <property type="entry name" value="C2"/>
    <property type="match status" value="2"/>
</dbReference>
<feature type="domain" description="SMP-LTD" evidence="14">
    <location>
        <begin position="67"/>
        <end position="249"/>
    </location>
</feature>
<dbReference type="InterPro" id="IPR000008">
    <property type="entry name" value="C2_dom"/>
</dbReference>
<dbReference type="CDD" id="cd21677">
    <property type="entry name" value="SMP_SYT"/>
    <property type="match status" value="1"/>
</dbReference>
<reference evidence="15" key="1">
    <citation type="submission" date="2020-01" db="EMBL/GenBank/DDBJ databases">
        <title>Genome sequence of Kobresia littledalei, the first chromosome-level genome in the family Cyperaceae.</title>
        <authorList>
            <person name="Qu G."/>
        </authorList>
    </citation>
    <scope>NUCLEOTIDE SEQUENCE</scope>
    <source>
        <strain evidence="15">C.B.Clarke</strain>
        <tissue evidence="15">Leaf</tissue>
    </source>
</reference>
<evidence type="ECO:0000256" key="12">
    <source>
        <dbReference type="SAM" id="Phobius"/>
    </source>
</evidence>
<evidence type="ECO:0000259" key="13">
    <source>
        <dbReference type="PROSITE" id="PS50004"/>
    </source>
</evidence>
<dbReference type="PROSITE" id="PS51847">
    <property type="entry name" value="SMP"/>
    <property type="match status" value="1"/>
</dbReference>
<proteinExistence type="inferred from homology"/>
<comment type="caution">
    <text evidence="15">The sequence shown here is derived from an EMBL/GenBank/DDBJ whole genome shotgun (WGS) entry which is preliminary data.</text>
</comment>
<keyword evidence="11 12" id="KW-0472">Membrane</keyword>
<dbReference type="PANTHER" id="PTHR10774">
    <property type="entry name" value="EXTENDED SYNAPTOTAGMIN-RELATED"/>
    <property type="match status" value="1"/>
</dbReference>
<keyword evidence="4 12" id="KW-0812">Transmembrane</keyword>
<comment type="similarity">
    <text evidence="2">Belongs to the synaptotagmin family.</text>
</comment>
<dbReference type="InterPro" id="IPR035892">
    <property type="entry name" value="C2_domain_sf"/>
</dbReference>
<evidence type="ECO:0000256" key="6">
    <source>
        <dbReference type="ARBA" id="ARBA00022737"/>
    </source>
</evidence>
<organism evidence="15 16">
    <name type="scientific">Carex littledalei</name>
    <dbReference type="NCBI Taxonomy" id="544730"/>
    <lineage>
        <taxon>Eukaryota</taxon>
        <taxon>Viridiplantae</taxon>
        <taxon>Streptophyta</taxon>
        <taxon>Embryophyta</taxon>
        <taxon>Tracheophyta</taxon>
        <taxon>Spermatophyta</taxon>
        <taxon>Magnoliopsida</taxon>
        <taxon>Liliopsida</taxon>
        <taxon>Poales</taxon>
        <taxon>Cyperaceae</taxon>
        <taxon>Cyperoideae</taxon>
        <taxon>Cariceae</taxon>
        <taxon>Carex</taxon>
        <taxon>Carex subgen. Euthyceras</taxon>
    </lineage>
</organism>
<evidence type="ECO:0000256" key="1">
    <source>
        <dbReference type="ARBA" id="ARBA00004167"/>
    </source>
</evidence>